<evidence type="ECO:0000256" key="1">
    <source>
        <dbReference type="SAM" id="MobiDB-lite"/>
    </source>
</evidence>
<comment type="caution">
    <text evidence="2">The sequence shown here is derived from an EMBL/GenBank/DDBJ whole genome shotgun (WGS) entry which is preliminary data.</text>
</comment>
<gene>
    <name evidence="2" type="ORF">PGQ11_005910</name>
</gene>
<organism evidence="2 3">
    <name type="scientific">Apiospora arundinis</name>
    <dbReference type="NCBI Taxonomy" id="335852"/>
    <lineage>
        <taxon>Eukaryota</taxon>
        <taxon>Fungi</taxon>
        <taxon>Dikarya</taxon>
        <taxon>Ascomycota</taxon>
        <taxon>Pezizomycotina</taxon>
        <taxon>Sordariomycetes</taxon>
        <taxon>Xylariomycetidae</taxon>
        <taxon>Amphisphaeriales</taxon>
        <taxon>Apiosporaceae</taxon>
        <taxon>Apiospora</taxon>
    </lineage>
</organism>
<evidence type="ECO:0000313" key="3">
    <source>
        <dbReference type="Proteomes" id="UP001390339"/>
    </source>
</evidence>
<feature type="compositionally biased region" description="Basic and acidic residues" evidence="1">
    <location>
        <begin position="37"/>
        <end position="83"/>
    </location>
</feature>
<dbReference type="Proteomes" id="UP001390339">
    <property type="component" value="Unassembled WGS sequence"/>
</dbReference>
<feature type="region of interest" description="Disordered" evidence="1">
    <location>
        <begin position="35"/>
        <end position="83"/>
    </location>
</feature>
<dbReference type="InterPro" id="IPR046349">
    <property type="entry name" value="C1-like_sf"/>
</dbReference>
<dbReference type="SUPFAM" id="SSF57889">
    <property type="entry name" value="Cysteine-rich domain"/>
    <property type="match status" value="1"/>
</dbReference>
<evidence type="ECO:0000313" key="2">
    <source>
        <dbReference type="EMBL" id="KAK8867332.1"/>
    </source>
</evidence>
<accession>A0ABR2IQX8</accession>
<dbReference type="EMBL" id="JAPCWZ010000004">
    <property type="protein sequence ID" value="KAK8867332.1"/>
    <property type="molecule type" value="Genomic_DNA"/>
</dbReference>
<keyword evidence="3" id="KW-1185">Reference proteome</keyword>
<protein>
    <submittedName>
        <fullName evidence="2">Uncharacterized protein</fullName>
    </submittedName>
</protein>
<proteinExistence type="predicted"/>
<name>A0ABR2IQX8_9PEZI</name>
<reference evidence="2 3" key="1">
    <citation type="journal article" date="2024" name="IMA Fungus">
        <title>Apiospora arundinis, a panoply of carbohydrate-active enzymes and secondary metabolites.</title>
        <authorList>
            <person name="Sorensen T."/>
            <person name="Petersen C."/>
            <person name="Muurmann A.T."/>
            <person name="Christiansen J.V."/>
            <person name="Brundto M.L."/>
            <person name="Overgaard C.K."/>
            <person name="Boysen A.T."/>
            <person name="Wollenberg R.D."/>
            <person name="Larsen T.O."/>
            <person name="Sorensen J.L."/>
            <person name="Nielsen K.L."/>
            <person name="Sondergaard T.E."/>
        </authorList>
    </citation>
    <scope>NUCLEOTIDE SEQUENCE [LARGE SCALE GENOMIC DNA]</scope>
    <source>
        <strain evidence="2 3">AAU 773</strain>
    </source>
</reference>
<sequence>MMIGRPPNTIYCGTCGETLISSVYKCTKCNTQMHTTPDFRKRQKDAEKKSDVTSEKKSDADPKKRSGDGTDKEAAEGYEKEKI</sequence>